<dbReference type="GO" id="GO:0032790">
    <property type="term" value="P:ribosome disassembly"/>
    <property type="evidence" value="ECO:0007669"/>
    <property type="project" value="TreeGrafter"/>
</dbReference>
<evidence type="ECO:0000256" key="3">
    <source>
        <dbReference type="ARBA" id="ARBA00023134"/>
    </source>
</evidence>
<dbReference type="SUPFAM" id="SSF50447">
    <property type="entry name" value="Translation proteins"/>
    <property type="match status" value="1"/>
</dbReference>
<dbReference type="CDD" id="cd04088">
    <property type="entry name" value="EFG_mtEFG_II"/>
    <property type="match status" value="1"/>
</dbReference>
<dbReference type="InterPro" id="IPR009000">
    <property type="entry name" value="Transl_B-barrel_sf"/>
</dbReference>
<reference evidence="5" key="1">
    <citation type="submission" date="2021-10" db="EMBL/GenBank/DDBJ databases">
        <title>Collection of gut derived symbiotic bacterial strains cultured from healthy donors.</title>
        <authorList>
            <person name="Lin H."/>
            <person name="Littmann E."/>
            <person name="Claire K."/>
            <person name="Pamer E."/>
        </authorList>
    </citation>
    <scope>NUCLEOTIDE SEQUENCE</scope>
    <source>
        <strain evidence="5">MSK.23.4</strain>
    </source>
</reference>
<feature type="non-terminal residue" evidence="5">
    <location>
        <position position="79"/>
    </location>
</feature>
<dbReference type="GO" id="GO:0005525">
    <property type="term" value="F:GTP binding"/>
    <property type="evidence" value="ECO:0007669"/>
    <property type="project" value="UniProtKB-KW"/>
</dbReference>
<dbReference type="Pfam" id="PF03144">
    <property type="entry name" value="GTP_EFTU_D2"/>
    <property type="match status" value="1"/>
</dbReference>
<evidence type="ECO:0000259" key="4">
    <source>
        <dbReference type="Pfam" id="PF03144"/>
    </source>
</evidence>
<evidence type="ECO:0000256" key="1">
    <source>
        <dbReference type="ARBA" id="ARBA00022741"/>
    </source>
</evidence>
<organism evidence="5 6">
    <name type="scientific">Mediterraneibacter gnavus</name>
    <name type="common">Ruminococcus gnavus</name>
    <dbReference type="NCBI Taxonomy" id="33038"/>
    <lineage>
        <taxon>Bacteria</taxon>
        <taxon>Bacillati</taxon>
        <taxon>Bacillota</taxon>
        <taxon>Clostridia</taxon>
        <taxon>Lachnospirales</taxon>
        <taxon>Lachnospiraceae</taxon>
        <taxon>Mediterraneibacter</taxon>
    </lineage>
</organism>
<name>A0AAJ1EQU4_MEDGN</name>
<feature type="domain" description="Translation elongation factor EFTu-like" evidence="4">
    <location>
        <begin position="6"/>
        <end position="73"/>
    </location>
</feature>
<keyword evidence="1" id="KW-0547">Nucleotide-binding</keyword>
<dbReference type="Proteomes" id="UP001297422">
    <property type="component" value="Unassembled WGS sequence"/>
</dbReference>
<evidence type="ECO:0000256" key="2">
    <source>
        <dbReference type="ARBA" id="ARBA00022917"/>
    </source>
</evidence>
<evidence type="ECO:0000313" key="5">
    <source>
        <dbReference type="EMBL" id="MCB5496114.1"/>
    </source>
</evidence>
<gene>
    <name evidence="5" type="primary">fusA</name>
    <name evidence="5" type="ORF">LIQ10_20745</name>
</gene>
<keyword evidence="2" id="KW-0648">Protein biosynthesis</keyword>
<feature type="non-terminal residue" evidence="5">
    <location>
        <position position="1"/>
    </location>
</feature>
<dbReference type="RefSeq" id="WP_264291587.1">
    <property type="nucleotide sequence ID" value="NZ_JAJBNC010000401.1"/>
</dbReference>
<proteinExistence type="predicted"/>
<dbReference type="PANTHER" id="PTHR43261">
    <property type="entry name" value="TRANSLATION ELONGATION FACTOR G-RELATED"/>
    <property type="match status" value="1"/>
</dbReference>
<dbReference type="InterPro" id="IPR004161">
    <property type="entry name" value="EFTu-like_2"/>
</dbReference>
<protein>
    <submittedName>
        <fullName evidence="5">Elongation factor G</fullName>
    </submittedName>
</protein>
<dbReference type="GO" id="GO:0003746">
    <property type="term" value="F:translation elongation factor activity"/>
    <property type="evidence" value="ECO:0007669"/>
    <property type="project" value="UniProtKB-KW"/>
</dbReference>
<dbReference type="EMBL" id="JAJBNC010000401">
    <property type="protein sequence ID" value="MCB5496114.1"/>
    <property type="molecule type" value="Genomic_DNA"/>
</dbReference>
<dbReference type="AlphaFoldDB" id="A0AAJ1EQU4"/>
<accession>A0AAJ1EQU4</accession>
<dbReference type="Gene3D" id="2.40.30.10">
    <property type="entry name" value="Translation factors"/>
    <property type="match status" value="1"/>
</dbReference>
<dbReference type="PANTHER" id="PTHR43261:SF1">
    <property type="entry name" value="RIBOSOME-RELEASING FACTOR 2, MITOCHONDRIAL"/>
    <property type="match status" value="1"/>
</dbReference>
<dbReference type="FunFam" id="2.40.30.10:FF:000006">
    <property type="entry name" value="Elongation factor G"/>
    <property type="match status" value="1"/>
</dbReference>
<sequence>ADPFVGRLTFFRVYSGTVDSGSYVLNSTKDKKERLGRILQMHANKRNEIQTVYAGDIAAAVGFKNTTTGDTICDEKNFV</sequence>
<comment type="caution">
    <text evidence="5">The sequence shown here is derived from an EMBL/GenBank/DDBJ whole genome shotgun (WGS) entry which is preliminary data.</text>
</comment>
<keyword evidence="5" id="KW-0251">Elongation factor</keyword>
<evidence type="ECO:0000313" key="6">
    <source>
        <dbReference type="Proteomes" id="UP001297422"/>
    </source>
</evidence>
<keyword evidence="3" id="KW-0342">GTP-binding</keyword>